<evidence type="ECO:0000313" key="7">
    <source>
        <dbReference type="EMBL" id="EPB75878.1"/>
    </source>
</evidence>
<dbReference type="CDD" id="cd00086">
    <property type="entry name" value="homeodomain"/>
    <property type="match status" value="1"/>
</dbReference>
<dbReference type="Pfam" id="PF00046">
    <property type="entry name" value="Homeodomain"/>
    <property type="match status" value="1"/>
</dbReference>
<evidence type="ECO:0000259" key="6">
    <source>
        <dbReference type="PROSITE" id="PS50071"/>
    </source>
</evidence>
<organism evidence="7 8">
    <name type="scientific">Ancylostoma ceylanicum</name>
    <dbReference type="NCBI Taxonomy" id="53326"/>
    <lineage>
        <taxon>Eukaryota</taxon>
        <taxon>Metazoa</taxon>
        <taxon>Ecdysozoa</taxon>
        <taxon>Nematoda</taxon>
        <taxon>Chromadorea</taxon>
        <taxon>Rhabditida</taxon>
        <taxon>Rhabditina</taxon>
        <taxon>Rhabditomorpha</taxon>
        <taxon>Strongyloidea</taxon>
        <taxon>Ancylostomatidae</taxon>
        <taxon>Ancylostomatinae</taxon>
        <taxon>Ancylostoma</taxon>
    </lineage>
</organism>
<name>A0A0D6LXF6_9BILA</name>
<evidence type="ECO:0000256" key="1">
    <source>
        <dbReference type="ARBA" id="ARBA00004123"/>
    </source>
</evidence>
<dbReference type="SMART" id="SM00389">
    <property type="entry name" value="HOX"/>
    <property type="match status" value="1"/>
</dbReference>
<keyword evidence="3 4" id="KW-0371">Homeobox</keyword>
<protein>
    <submittedName>
        <fullName evidence="7">Homeobox domain protein</fullName>
    </submittedName>
</protein>
<feature type="region of interest" description="Disordered" evidence="5">
    <location>
        <begin position="11"/>
        <end position="35"/>
    </location>
</feature>
<keyword evidence="8" id="KW-1185">Reference proteome</keyword>
<gene>
    <name evidence="7" type="ORF">ANCCEY_05038</name>
</gene>
<evidence type="ECO:0000256" key="2">
    <source>
        <dbReference type="ARBA" id="ARBA00023242"/>
    </source>
</evidence>
<dbReference type="GO" id="GO:0000981">
    <property type="term" value="F:DNA-binding transcription factor activity, RNA polymerase II-specific"/>
    <property type="evidence" value="ECO:0007669"/>
    <property type="project" value="TreeGrafter"/>
</dbReference>
<sequence>LERLGTLFTIPGSRSRKPRKREVSEEEKRPRTAFTPGQLDRLKKQFLDNRYLTEKRRQELAHELGLNESQIKIWFQVINHSLLRPTHSHAVRPLITCLAPFYN</sequence>
<proteinExistence type="predicted"/>
<dbReference type="InterPro" id="IPR009057">
    <property type="entry name" value="Homeodomain-like_sf"/>
</dbReference>
<dbReference type="GO" id="GO:0005634">
    <property type="term" value="C:nucleus"/>
    <property type="evidence" value="ECO:0007669"/>
    <property type="project" value="UniProtKB-SubCell"/>
</dbReference>
<evidence type="ECO:0000256" key="4">
    <source>
        <dbReference type="RuleBase" id="RU000682"/>
    </source>
</evidence>
<evidence type="ECO:0000256" key="5">
    <source>
        <dbReference type="SAM" id="MobiDB-lite"/>
    </source>
</evidence>
<evidence type="ECO:0000256" key="3">
    <source>
        <dbReference type="PROSITE-ProRule" id="PRU00108"/>
    </source>
</evidence>
<dbReference type="PANTHER" id="PTHR24341:SF6">
    <property type="entry name" value="HOMEOBOX PROTEIN INVECTED"/>
    <property type="match status" value="1"/>
</dbReference>
<dbReference type="PANTHER" id="PTHR24341">
    <property type="entry name" value="HOMEOBOX PROTEIN ENGRAILED"/>
    <property type="match status" value="1"/>
</dbReference>
<comment type="subcellular location">
    <subcellularLocation>
        <location evidence="1 3 4">Nucleus</location>
    </subcellularLocation>
</comment>
<dbReference type="InterPro" id="IPR001356">
    <property type="entry name" value="HD"/>
</dbReference>
<keyword evidence="2 3" id="KW-0539">Nucleus</keyword>
<keyword evidence="3 4" id="KW-0238">DNA-binding</keyword>
<feature type="DNA-binding region" description="Homeobox" evidence="3">
    <location>
        <begin position="27"/>
        <end position="77"/>
    </location>
</feature>
<feature type="domain" description="Homeobox" evidence="6">
    <location>
        <begin position="25"/>
        <end position="76"/>
    </location>
</feature>
<dbReference type="EMBL" id="KE124884">
    <property type="protein sequence ID" value="EPB75878.1"/>
    <property type="molecule type" value="Genomic_DNA"/>
</dbReference>
<feature type="compositionally biased region" description="Basic and acidic residues" evidence="5">
    <location>
        <begin position="21"/>
        <end position="30"/>
    </location>
</feature>
<evidence type="ECO:0000313" key="8">
    <source>
        <dbReference type="Proteomes" id="UP000054495"/>
    </source>
</evidence>
<reference evidence="7 8" key="1">
    <citation type="submission" date="2013-05" db="EMBL/GenBank/DDBJ databases">
        <title>Draft genome of the parasitic nematode Anyclostoma ceylanicum.</title>
        <authorList>
            <person name="Mitreva M."/>
        </authorList>
    </citation>
    <scope>NUCLEOTIDE SEQUENCE [LARGE SCALE GENOMIC DNA]</scope>
</reference>
<accession>A0A0D6LXF6</accession>
<dbReference type="GO" id="GO:0000978">
    <property type="term" value="F:RNA polymerase II cis-regulatory region sequence-specific DNA binding"/>
    <property type="evidence" value="ECO:0007669"/>
    <property type="project" value="TreeGrafter"/>
</dbReference>
<dbReference type="AlphaFoldDB" id="A0A0D6LXF6"/>
<dbReference type="SUPFAM" id="SSF46689">
    <property type="entry name" value="Homeodomain-like"/>
    <property type="match status" value="1"/>
</dbReference>
<dbReference type="Proteomes" id="UP000054495">
    <property type="component" value="Unassembled WGS sequence"/>
</dbReference>
<dbReference type="InterPro" id="IPR050720">
    <property type="entry name" value="Engrailed_Homeobox_TFs"/>
</dbReference>
<dbReference type="Gene3D" id="1.10.10.60">
    <property type="entry name" value="Homeodomain-like"/>
    <property type="match status" value="1"/>
</dbReference>
<dbReference type="GO" id="GO:0030182">
    <property type="term" value="P:neuron differentiation"/>
    <property type="evidence" value="ECO:0007669"/>
    <property type="project" value="TreeGrafter"/>
</dbReference>
<dbReference type="PROSITE" id="PS50071">
    <property type="entry name" value="HOMEOBOX_2"/>
    <property type="match status" value="1"/>
</dbReference>
<feature type="non-terminal residue" evidence="7">
    <location>
        <position position="1"/>
    </location>
</feature>